<evidence type="ECO:0000313" key="3">
    <source>
        <dbReference type="Proteomes" id="UP000254134"/>
    </source>
</evidence>
<keyword evidence="1" id="KW-1133">Transmembrane helix</keyword>
<accession>A0A7M2YWG3</accession>
<dbReference type="RefSeq" id="WP_114796236.1">
    <property type="nucleotide sequence ID" value="NZ_QQZY01000004.1"/>
</dbReference>
<gene>
    <name evidence="2" type="ORF">Gocc_1810</name>
</gene>
<comment type="caution">
    <text evidence="2">The sequence shown here is derived from an EMBL/GenBank/DDBJ whole genome shotgun (WGS) entry which is preliminary data.</text>
</comment>
<feature type="transmembrane region" description="Helical" evidence="1">
    <location>
        <begin position="34"/>
        <end position="54"/>
    </location>
</feature>
<dbReference type="AlphaFoldDB" id="A0A7M2YWG3"/>
<evidence type="ECO:0000256" key="1">
    <source>
        <dbReference type="SAM" id="Phobius"/>
    </source>
</evidence>
<reference evidence="3" key="2">
    <citation type="journal article" date="2019" name="MicrobiologyOpen">
        <title>High-quality draft genome sequence of Gaiella occulta isolated from a 150 meter deep mineral water borehole and comparison with the genome sequences of other deep-branching lineages of the phylum Actinobacteria.</title>
        <authorList>
            <person name="Severino R."/>
            <person name="Froufe H.J.C."/>
            <person name="Barroso C."/>
            <person name="Albuquerque L."/>
            <person name="Lobo-da-Cunha A."/>
            <person name="da Costa M.S."/>
            <person name="Egas C."/>
        </authorList>
    </citation>
    <scope>NUCLEOTIDE SEQUENCE [LARGE SCALE GENOMIC DNA]</scope>
    <source>
        <strain evidence="3">F2-233</strain>
    </source>
</reference>
<protein>
    <submittedName>
        <fullName evidence="2">Uncharacterized protein</fullName>
    </submittedName>
</protein>
<organism evidence="2 3">
    <name type="scientific">Gaiella occulta</name>
    <dbReference type="NCBI Taxonomy" id="1002870"/>
    <lineage>
        <taxon>Bacteria</taxon>
        <taxon>Bacillati</taxon>
        <taxon>Actinomycetota</taxon>
        <taxon>Thermoleophilia</taxon>
        <taxon>Gaiellales</taxon>
        <taxon>Gaiellaceae</taxon>
        <taxon>Gaiella</taxon>
    </lineage>
</organism>
<sequence>MRRRDWIGPGLCAAGALCLLAALAVDLDSSAAKALMAAAAIAFVPGALATLALVRRSAGPPQ</sequence>
<proteinExistence type="predicted"/>
<name>A0A7M2YWG3_9ACTN</name>
<keyword evidence="1" id="KW-0472">Membrane</keyword>
<reference evidence="2 3" key="1">
    <citation type="submission" date="2018-07" db="EMBL/GenBank/DDBJ databases">
        <title>High-quality-draft genome sequence of Gaiella occulta.</title>
        <authorList>
            <person name="Severino R."/>
            <person name="Froufe H.J.C."/>
            <person name="Rainey F.A."/>
            <person name="Barroso C."/>
            <person name="Albuquerque L."/>
            <person name="Lobo-Da-Cunha A."/>
            <person name="Da Costa M.S."/>
            <person name="Egas C."/>
        </authorList>
    </citation>
    <scope>NUCLEOTIDE SEQUENCE [LARGE SCALE GENOMIC DNA]</scope>
    <source>
        <strain evidence="2 3">F2-233</strain>
    </source>
</reference>
<keyword evidence="3" id="KW-1185">Reference proteome</keyword>
<keyword evidence="1" id="KW-0812">Transmembrane</keyword>
<dbReference type="Proteomes" id="UP000254134">
    <property type="component" value="Unassembled WGS sequence"/>
</dbReference>
<dbReference type="EMBL" id="QQZY01000004">
    <property type="protein sequence ID" value="RDI74234.1"/>
    <property type="molecule type" value="Genomic_DNA"/>
</dbReference>
<evidence type="ECO:0000313" key="2">
    <source>
        <dbReference type="EMBL" id="RDI74234.1"/>
    </source>
</evidence>